<proteinExistence type="predicted"/>
<organism evidence="2 3">
    <name type="scientific">Pristionchus fissidentatus</name>
    <dbReference type="NCBI Taxonomy" id="1538716"/>
    <lineage>
        <taxon>Eukaryota</taxon>
        <taxon>Metazoa</taxon>
        <taxon>Ecdysozoa</taxon>
        <taxon>Nematoda</taxon>
        <taxon>Chromadorea</taxon>
        <taxon>Rhabditida</taxon>
        <taxon>Rhabditina</taxon>
        <taxon>Diplogasteromorpha</taxon>
        <taxon>Diplogasteroidea</taxon>
        <taxon>Neodiplogasteridae</taxon>
        <taxon>Pristionchus</taxon>
    </lineage>
</organism>
<sequence length="215" mass="25355">PCGHVICESCTKFLVDNGHSDRKMTDQQDRITELKMETVKLKSKLAKEQKMWEEEKKKLMEAHSTELGKAMEELKTFEDRIRMMENTDNALHETELLRDEMRRDKEEQIEKNNQVADEMNDLRKKIVVLQNQLHTGQEMFEKMDEEIWNLREKVMDQTIQNSELIYKISQAEKEIDELLISKAELAKENEVIIEKNNYSSANGPLPLAEETEIKR</sequence>
<evidence type="ECO:0000256" key="1">
    <source>
        <dbReference type="SAM" id="Coils"/>
    </source>
</evidence>
<dbReference type="EMBL" id="BTSY01000005">
    <property type="protein sequence ID" value="GMT26505.1"/>
    <property type="molecule type" value="Genomic_DNA"/>
</dbReference>
<keyword evidence="1" id="KW-0175">Coiled coil</keyword>
<accession>A0AAV5W7Y7</accession>
<reference evidence="2" key="1">
    <citation type="submission" date="2023-10" db="EMBL/GenBank/DDBJ databases">
        <title>Genome assembly of Pristionchus species.</title>
        <authorList>
            <person name="Yoshida K."/>
            <person name="Sommer R.J."/>
        </authorList>
    </citation>
    <scope>NUCLEOTIDE SEQUENCE</scope>
    <source>
        <strain evidence="2">RS5133</strain>
    </source>
</reference>
<evidence type="ECO:0000313" key="3">
    <source>
        <dbReference type="Proteomes" id="UP001432322"/>
    </source>
</evidence>
<evidence type="ECO:0000313" key="2">
    <source>
        <dbReference type="EMBL" id="GMT26505.1"/>
    </source>
</evidence>
<dbReference type="AlphaFoldDB" id="A0AAV5W7Y7"/>
<evidence type="ECO:0008006" key="4">
    <source>
        <dbReference type="Google" id="ProtNLM"/>
    </source>
</evidence>
<comment type="caution">
    <text evidence="2">The sequence shown here is derived from an EMBL/GenBank/DDBJ whole genome shotgun (WGS) entry which is preliminary data.</text>
</comment>
<name>A0AAV5W7Y7_9BILA</name>
<keyword evidence="3" id="KW-1185">Reference proteome</keyword>
<feature type="non-terminal residue" evidence="2">
    <location>
        <position position="1"/>
    </location>
</feature>
<protein>
    <recommendedName>
        <fullName evidence="4">RING-type domain-containing protein</fullName>
    </recommendedName>
</protein>
<gene>
    <name evidence="2" type="ORF">PFISCL1PPCAC_17802</name>
</gene>
<feature type="coiled-coil region" evidence="1">
    <location>
        <begin position="42"/>
        <end position="132"/>
    </location>
</feature>
<dbReference type="Proteomes" id="UP001432322">
    <property type="component" value="Unassembled WGS sequence"/>
</dbReference>